<dbReference type="OrthoDB" id="306015at2157"/>
<feature type="transmembrane region" description="Helical" evidence="1">
    <location>
        <begin position="196"/>
        <end position="218"/>
    </location>
</feature>
<evidence type="ECO:0000313" key="3">
    <source>
        <dbReference type="Proteomes" id="UP000509626"/>
    </source>
</evidence>
<proteinExistence type="predicted"/>
<keyword evidence="1" id="KW-0472">Membrane</keyword>
<dbReference type="EMBL" id="CP058579">
    <property type="protein sequence ID" value="QLG61464.1"/>
    <property type="molecule type" value="Genomic_DNA"/>
</dbReference>
<protein>
    <submittedName>
        <fullName evidence="2">Uncharacterized protein</fullName>
    </submittedName>
</protein>
<evidence type="ECO:0000256" key="1">
    <source>
        <dbReference type="SAM" id="Phobius"/>
    </source>
</evidence>
<dbReference type="KEGG" id="halu:HUG12_06835"/>
<feature type="transmembrane region" description="Helical" evidence="1">
    <location>
        <begin position="100"/>
        <end position="118"/>
    </location>
</feature>
<evidence type="ECO:0000313" key="2">
    <source>
        <dbReference type="EMBL" id="QLG61464.1"/>
    </source>
</evidence>
<feature type="transmembrane region" description="Helical" evidence="1">
    <location>
        <begin position="157"/>
        <end position="175"/>
    </location>
</feature>
<gene>
    <name evidence="2" type="ORF">HUG12_06835</name>
</gene>
<accession>A0A7D5QGG9</accession>
<keyword evidence="1" id="KW-0812">Transmembrane</keyword>
<feature type="transmembrane region" description="Helical" evidence="1">
    <location>
        <begin position="133"/>
        <end position="151"/>
    </location>
</feature>
<sequence length="227" mass="24359">MTNDPRTDGGVAVTTREVHSRPYDVLEGLLLGLPTLFVLALVGFAALSLTGTPPVAGIAGLWLLSIPLGLLLAVAVPVLLYLDAKELGEHDLDWTPNPGLYAVLGFLFAGLTMLHYLYKRQEVVRDEAGGDRWWLLAVGAVAAPVLLGALASVTGEFALFTAGFALAFLLPVGVYKDAEHVRGRDAGWEPNPTMQFTVAYVCGFTVLLGVPYLGYYLYKRRSSVGLP</sequence>
<keyword evidence="3" id="KW-1185">Reference proteome</keyword>
<dbReference type="GeneID" id="56037160"/>
<keyword evidence="1" id="KW-1133">Transmembrane helix</keyword>
<feature type="transmembrane region" description="Helical" evidence="1">
    <location>
        <begin position="29"/>
        <end position="49"/>
    </location>
</feature>
<dbReference type="Proteomes" id="UP000509626">
    <property type="component" value="Chromosome"/>
</dbReference>
<dbReference type="AlphaFoldDB" id="A0A7D5QGG9"/>
<organism evidence="2 3">
    <name type="scientific">Halorarum salinum</name>
    <dbReference type="NCBI Taxonomy" id="2743089"/>
    <lineage>
        <taxon>Archaea</taxon>
        <taxon>Methanobacteriati</taxon>
        <taxon>Methanobacteriota</taxon>
        <taxon>Stenosarchaea group</taxon>
        <taxon>Halobacteria</taxon>
        <taxon>Halobacteriales</taxon>
        <taxon>Haloferacaceae</taxon>
        <taxon>Halorarum</taxon>
    </lineage>
</organism>
<name>A0A7D5QGG9_9EURY</name>
<dbReference type="RefSeq" id="WP_179268049.1">
    <property type="nucleotide sequence ID" value="NZ_CP058579.1"/>
</dbReference>
<reference evidence="2 3" key="1">
    <citation type="submission" date="2020-06" db="EMBL/GenBank/DDBJ databases">
        <title>NJ-3-1, isolated from saline soil.</title>
        <authorList>
            <person name="Cui H.L."/>
            <person name="Shi X."/>
        </authorList>
    </citation>
    <scope>NUCLEOTIDE SEQUENCE [LARGE SCALE GENOMIC DNA]</scope>
    <source>
        <strain evidence="2 3">NJ-3-1</strain>
    </source>
</reference>
<feature type="transmembrane region" description="Helical" evidence="1">
    <location>
        <begin position="61"/>
        <end position="80"/>
    </location>
</feature>